<comment type="caution">
    <text evidence="1">The sequence shown here is derived from an EMBL/GenBank/DDBJ whole genome shotgun (WGS) entry which is preliminary data.</text>
</comment>
<sequence length="13" mass="1570">MYVRELDMNVRGS</sequence>
<protein>
    <submittedName>
        <fullName evidence="1">Uncharacterized protein</fullName>
    </submittedName>
</protein>
<evidence type="ECO:0000313" key="2">
    <source>
        <dbReference type="Proteomes" id="UP000265520"/>
    </source>
</evidence>
<evidence type="ECO:0000313" key="1">
    <source>
        <dbReference type="EMBL" id="MCI75838.1"/>
    </source>
</evidence>
<dbReference type="Proteomes" id="UP000265520">
    <property type="component" value="Unassembled WGS sequence"/>
</dbReference>
<keyword evidence="2" id="KW-1185">Reference proteome</keyword>
<dbReference type="EMBL" id="LXQA010892087">
    <property type="protein sequence ID" value="MCI75838.1"/>
    <property type="molecule type" value="Genomic_DNA"/>
</dbReference>
<feature type="non-terminal residue" evidence="1">
    <location>
        <position position="13"/>
    </location>
</feature>
<proteinExistence type="predicted"/>
<name>A0A392USJ9_9FABA</name>
<reference evidence="1 2" key="1">
    <citation type="journal article" date="2018" name="Front. Plant Sci.">
        <title>Red Clover (Trifolium pratense) and Zigzag Clover (T. medium) - A Picture of Genomic Similarities and Differences.</title>
        <authorList>
            <person name="Dluhosova J."/>
            <person name="Istvanek J."/>
            <person name="Nedelnik J."/>
            <person name="Repkova J."/>
        </authorList>
    </citation>
    <scope>NUCLEOTIDE SEQUENCE [LARGE SCALE GENOMIC DNA]</scope>
    <source>
        <strain evidence="2">cv. 10/8</strain>
        <tissue evidence="1">Leaf</tissue>
    </source>
</reference>
<accession>A0A392USJ9</accession>
<organism evidence="1 2">
    <name type="scientific">Trifolium medium</name>
    <dbReference type="NCBI Taxonomy" id="97028"/>
    <lineage>
        <taxon>Eukaryota</taxon>
        <taxon>Viridiplantae</taxon>
        <taxon>Streptophyta</taxon>
        <taxon>Embryophyta</taxon>
        <taxon>Tracheophyta</taxon>
        <taxon>Spermatophyta</taxon>
        <taxon>Magnoliopsida</taxon>
        <taxon>eudicotyledons</taxon>
        <taxon>Gunneridae</taxon>
        <taxon>Pentapetalae</taxon>
        <taxon>rosids</taxon>
        <taxon>fabids</taxon>
        <taxon>Fabales</taxon>
        <taxon>Fabaceae</taxon>
        <taxon>Papilionoideae</taxon>
        <taxon>50 kb inversion clade</taxon>
        <taxon>NPAAA clade</taxon>
        <taxon>Hologalegina</taxon>
        <taxon>IRL clade</taxon>
        <taxon>Trifolieae</taxon>
        <taxon>Trifolium</taxon>
    </lineage>
</organism>